<dbReference type="InterPro" id="IPR003096">
    <property type="entry name" value="SM22_calponin"/>
</dbReference>
<dbReference type="Pfam" id="PF00307">
    <property type="entry name" value="CH"/>
    <property type="match status" value="1"/>
</dbReference>
<dbReference type="GO" id="GO:0007015">
    <property type="term" value="P:actin filament organization"/>
    <property type="evidence" value="ECO:0007669"/>
    <property type="project" value="TreeGrafter"/>
</dbReference>
<dbReference type="GO" id="GO:0015629">
    <property type="term" value="C:actin cytoskeleton"/>
    <property type="evidence" value="ECO:0007669"/>
    <property type="project" value="TreeGrafter"/>
</dbReference>
<gene>
    <name evidence="3" type="primary">LOC115211794</name>
</gene>
<dbReference type="PRINTS" id="PR00888">
    <property type="entry name" value="SM22CALPONIN"/>
</dbReference>
<protein>
    <submittedName>
        <fullName evidence="3">Transgelin-3</fullName>
    </submittedName>
</protein>
<dbReference type="PANTHER" id="PTHR47385">
    <property type="entry name" value="CALPONIN"/>
    <property type="match status" value="1"/>
</dbReference>
<organism evidence="2 3">
    <name type="scientific">Octopus sinensis</name>
    <name type="common">East Asian common octopus</name>
    <dbReference type="NCBI Taxonomy" id="2607531"/>
    <lineage>
        <taxon>Eukaryota</taxon>
        <taxon>Metazoa</taxon>
        <taxon>Spiralia</taxon>
        <taxon>Lophotrochozoa</taxon>
        <taxon>Mollusca</taxon>
        <taxon>Cephalopoda</taxon>
        <taxon>Coleoidea</taxon>
        <taxon>Octopodiformes</taxon>
        <taxon>Octopoda</taxon>
        <taxon>Incirrata</taxon>
        <taxon>Octopodidae</taxon>
        <taxon>Octopus</taxon>
    </lineage>
</organism>
<dbReference type="PROSITE" id="PS50021">
    <property type="entry name" value="CH"/>
    <property type="match status" value="1"/>
</dbReference>
<dbReference type="Proteomes" id="UP000515154">
    <property type="component" value="Linkage group LG5"/>
</dbReference>
<reference evidence="3" key="1">
    <citation type="submission" date="2025-08" db="UniProtKB">
        <authorList>
            <consortium name="RefSeq"/>
        </authorList>
    </citation>
    <scope>IDENTIFICATION</scope>
</reference>
<dbReference type="SMART" id="SM00033">
    <property type="entry name" value="CH"/>
    <property type="match status" value="1"/>
</dbReference>
<dbReference type="AlphaFoldDB" id="A0A6P7SEE8"/>
<evidence type="ECO:0000259" key="1">
    <source>
        <dbReference type="PROSITE" id="PS50021"/>
    </source>
</evidence>
<dbReference type="InterPro" id="IPR036872">
    <property type="entry name" value="CH_dom_sf"/>
</dbReference>
<dbReference type="InterPro" id="IPR001715">
    <property type="entry name" value="CH_dom"/>
</dbReference>
<keyword evidence="2" id="KW-1185">Reference proteome</keyword>
<dbReference type="PANTHER" id="PTHR47385:SF24">
    <property type="entry name" value="MUSCLE-SPECIFIC PROTEIN 20"/>
    <property type="match status" value="1"/>
</dbReference>
<dbReference type="InterPro" id="IPR050606">
    <property type="entry name" value="Calponin-like"/>
</dbReference>
<dbReference type="RefSeq" id="XP_029636356.1">
    <property type="nucleotide sequence ID" value="XM_029780496.2"/>
</dbReference>
<feature type="domain" description="Calponin-homology (CH)" evidence="1">
    <location>
        <begin position="27"/>
        <end position="144"/>
    </location>
</feature>
<proteinExistence type="predicted"/>
<accession>A0A6P7SEE8</accession>
<dbReference type="KEGG" id="osn:115211794"/>
<sequence length="164" mass="18008">MSRAKKAGLGAEIERKMEQRYDKEEEAGVPSAIVSWINGIFEGTKNPTCPGCAMQQIHAYLQDGTNLCRLINKLLETDGKSAISYAKNVKSPFAAMGNIENFSKGCESFGLNKEALFQSNDLTEGKKGPFLNVINCLHSLGFLANSKMVLPAYTGQQTKYMEDD</sequence>
<evidence type="ECO:0000313" key="3">
    <source>
        <dbReference type="RefSeq" id="XP_029636356.1"/>
    </source>
</evidence>
<evidence type="ECO:0000313" key="2">
    <source>
        <dbReference type="Proteomes" id="UP000515154"/>
    </source>
</evidence>
<dbReference type="SUPFAM" id="SSF47576">
    <property type="entry name" value="Calponin-homology domain, CH-domain"/>
    <property type="match status" value="1"/>
</dbReference>
<dbReference type="Gene3D" id="1.10.418.10">
    <property type="entry name" value="Calponin-like domain"/>
    <property type="match status" value="1"/>
</dbReference>
<dbReference type="CDD" id="cd00014">
    <property type="entry name" value="CH_SF"/>
    <property type="match status" value="1"/>
</dbReference>
<name>A0A6P7SEE8_9MOLL</name>
<dbReference type="GO" id="GO:0051015">
    <property type="term" value="F:actin filament binding"/>
    <property type="evidence" value="ECO:0007669"/>
    <property type="project" value="TreeGrafter"/>
</dbReference>